<comment type="similarity">
    <text evidence="3">Belongs to the flavokinase family.</text>
</comment>
<dbReference type="GO" id="GO:0008531">
    <property type="term" value="F:riboflavin kinase activity"/>
    <property type="evidence" value="ECO:0007669"/>
    <property type="project" value="UniProtKB-EC"/>
</dbReference>
<dbReference type="InterPro" id="IPR023468">
    <property type="entry name" value="Riboflavin_kinase"/>
</dbReference>
<evidence type="ECO:0000256" key="11">
    <source>
        <dbReference type="ARBA" id="ARBA00029960"/>
    </source>
</evidence>
<evidence type="ECO:0000256" key="3">
    <source>
        <dbReference type="ARBA" id="ARBA00010108"/>
    </source>
</evidence>
<dbReference type="GO" id="GO:0009398">
    <property type="term" value="P:FMN biosynthetic process"/>
    <property type="evidence" value="ECO:0007669"/>
    <property type="project" value="TreeGrafter"/>
</dbReference>
<dbReference type="PANTHER" id="PTHR22749">
    <property type="entry name" value="RIBOFLAVIN KINASE/FMN ADENYLYLTRANSFERASE"/>
    <property type="match status" value="1"/>
</dbReference>
<sequence length="156" mass="17307">MSRAEIAETVAAPYPVLVEGEVVAGFGRGGKQLGIPTANLATAAVEKALEDMDIGVYLGWAQVEGGDVMPMVMSLGWNPYFKNEKRSGEVHIMHTFDDDFYGKTLRVAVLAYVRPERDYTSLDALVTDIKEDIRIAHEALARPAYAQIKDEPFFRR</sequence>
<dbReference type="OrthoDB" id="276388at2759"/>
<evidence type="ECO:0000256" key="9">
    <source>
        <dbReference type="ARBA" id="ARBA00022741"/>
    </source>
</evidence>
<comment type="function">
    <text evidence="1">Catalyzes the phosphorylation of riboflavin (vitamin B2) to form flavin mononucleotide (FMN) coenzyme.</text>
</comment>
<evidence type="ECO:0000256" key="6">
    <source>
        <dbReference type="ARBA" id="ARBA00022630"/>
    </source>
</evidence>
<keyword evidence="13" id="KW-0418">Kinase</keyword>
<keyword evidence="14" id="KW-1185">Reference proteome</keyword>
<dbReference type="EMBL" id="JANBOI010000459">
    <property type="protein sequence ID" value="KAJ1730407.1"/>
    <property type="molecule type" value="Genomic_DNA"/>
</dbReference>
<comment type="pathway">
    <text evidence="2">Cofactor biosynthesis; FMN biosynthesis; FMN from riboflavin (ATP route): step 1/1.</text>
</comment>
<dbReference type="SMART" id="SM00904">
    <property type="entry name" value="Flavokinase"/>
    <property type="match status" value="1"/>
</dbReference>
<dbReference type="GO" id="GO:0005739">
    <property type="term" value="C:mitochondrion"/>
    <property type="evidence" value="ECO:0007669"/>
    <property type="project" value="TreeGrafter"/>
</dbReference>
<evidence type="ECO:0000259" key="12">
    <source>
        <dbReference type="SMART" id="SM00904"/>
    </source>
</evidence>
<protein>
    <recommendedName>
        <fullName evidence="5">Riboflavin kinase</fullName>
        <ecNumber evidence="4">2.7.1.26</ecNumber>
    </recommendedName>
    <alternativeName>
        <fullName evidence="11">Flavin mononucleotide kinase 1</fullName>
    </alternativeName>
</protein>
<keyword evidence="8 13" id="KW-0808">Transferase</keyword>
<evidence type="ECO:0000256" key="1">
    <source>
        <dbReference type="ARBA" id="ARBA00003572"/>
    </source>
</evidence>
<proteinExistence type="inferred from homology"/>
<dbReference type="Pfam" id="PF01687">
    <property type="entry name" value="Flavokinase"/>
    <property type="match status" value="1"/>
</dbReference>
<keyword evidence="10" id="KW-0067">ATP-binding</keyword>
<evidence type="ECO:0000256" key="8">
    <source>
        <dbReference type="ARBA" id="ARBA00022679"/>
    </source>
</evidence>
<keyword evidence="7" id="KW-0288">FMN</keyword>
<dbReference type="InterPro" id="IPR015865">
    <property type="entry name" value="Riboflavin_kinase_bac/euk"/>
</dbReference>
<dbReference type="InterPro" id="IPR023465">
    <property type="entry name" value="Riboflavin_kinase_dom_sf"/>
</dbReference>
<evidence type="ECO:0000256" key="2">
    <source>
        <dbReference type="ARBA" id="ARBA00005201"/>
    </source>
</evidence>
<dbReference type="PANTHER" id="PTHR22749:SF6">
    <property type="entry name" value="RIBOFLAVIN KINASE"/>
    <property type="match status" value="1"/>
</dbReference>
<evidence type="ECO:0000256" key="5">
    <source>
        <dbReference type="ARBA" id="ARBA00017394"/>
    </source>
</evidence>
<accession>A0A9W7YEM6</accession>
<organism evidence="13 14">
    <name type="scientific">Coemansia biformis</name>
    <dbReference type="NCBI Taxonomy" id="1286918"/>
    <lineage>
        <taxon>Eukaryota</taxon>
        <taxon>Fungi</taxon>
        <taxon>Fungi incertae sedis</taxon>
        <taxon>Zoopagomycota</taxon>
        <taxon>Kickxellomycotina</taxon>
        <taxon>Kickxellomycetes</taxon>
        <taxon>Kickxellales</taxon>
        <taxon>Kickxellaceae</taxon>
        <taxon>Coemansia</taxon>
    </lineage>
</organism>
<keyword evidence="6" id="KW-0285">Flavoprotein</keyword>
<name>A0A9W7YEM6_9FUNG</name>
<dbReference type="EC" id="2.7.1.26" evidence="4"/>
<feature type="domain" description="Riboflavin kinase" evidence="12">
    <location>
        <begin position="11"/>
        <end position="141"/>
    </location>
</feature>
<dbReference type="AlphaFoldDB" id="A0A9W7YEM6"/>
<evidence type="ECO:0000313" key="13">
    <source>
        <dbReference type="EMBL" id="KAJ1730407.1"/>
    </source>
</evidence>
<evidence type="ECO:0000313" key="14">
    <source>
        <dbReference type="Proteomes" id="UP001143981"/>
    </source>
</evidence>
<dbReference type="SUPFAM" id="SSF82114">
    <property type="entry name" value="Riboflavin kinase-like"/>
    <property type="match status" value="1"/>
</dbReference>
<dbReference type="GO" id="GO:0009231">
    <property type="term" value="P:riboflavin biosynthetic process"/>
    <property type="evidence" value="ECO:0007669"/>
    <property type="project" value="InterPro"/>
</dbReference>
<comment type="caution">
    <text evidence="13">The sequence shown here is derived from an EMBL/GenBank/DDBJ whole genome shotgun (WGS) entry which is preliminary data.</text>
</comment>
<keyword evidence="9" id="KW-0547">Nucleotide-binding</keyword>
<evidence type="ECO:0000256" key="10">
    <source>
        <dbReference type="ARBA" id="ARBA00022840"/>
    </source>
</evidence>
<dbReference type="GO" id="GO:0005524">
    <property type="term" value="F:ATP binding"/>
    <property type="evidence" value="ECO:0007669"/>
    <property type="project" value="UniProtKB-KW"/>
</dbReference>
<dbReference type="Gene3D" id="2.40.30.30">
    <property type="entry name" value="Riboflavin kinase-like"/>
    <property type="match status" value="1"/>
</dbReference>
<evidence type="ECO:0000256" key="4">
    <source>
        <dbReference type="ARBA" id="ARBA00012105"/>
    </source>
</evidence>
<dbReference type="FunFam" id="2.40.30.30:FF:000005">
    <property type="entry name" value="Haloacid dehalogenase-like hydrolase domain-containing protein 1A"/>
    <property type="match status" value="1"/>
</dbReference>
<evidence type="ECO:0000256" key="7">
    <source>
        <dbReference type="ARBA" id="ARBA00022643"/>
    </source>
</evidence>
<reference evidence="13" key="1">
    <citation type="submission" date="2022-07" db="EMBL/GenBank/DDBJ databases">
        <title>Phylogenomic reconstructions and comparative analyses of Kickxellomycotina fungi.</title>
        <authorList>
            <person name="Reynolds N.K."/>
            <person name="Stajich J.E."/>
            <person name="Barry K."/>
            <person name="Grigoriev I.V."/>
            <person name="Crous P."/>
            <person name="Smith M.E."/>
        </authorList>
    </citation>
    <scope>NUCLEOTIDE SEQUENCE</scope>
    <source>
        <strain evidence="13">BCRC 34381</strain>
    </source>
</reference>
<gene>
    <name evidence="13" type="primary">FMN1</name>
    <name evidence="13" type="ORF">LPJ61_003025</name>
</gene>
<dbReference type="Proteomes" id="UP001143981">
    <property type="component" value="Unassembled WGS sequence"/>
</dbReference>